<comment type="caution">
    <text evidence="1">The sequence shown here is derived from an EMBL/GenBank/DDBJ whole genome shotgun (WGS) entry which is preliminary data.</text>
</comment>
<sequence>IYEVDYCSLTAEQVSGGLAIAKDGSVAQPFPDTVWLTEHAESINAFYVLYLVKSGRNAIITAVQPAGSQTPARFKQYEGFLIK</sequence>
<gene>
    <name evidence="1" type="ORF">S06H3_16800</name>
</gene>
<protein>
    <submittedName>
        <fullName evidence="1">Uncharacterized protein</fullName>
    </submittedName>
</protein>
<proteinExistence type="predicted"/>
<accession>X1LL23</accession>
<feature type="non-terminal residue" evidence="1">
    <location>
        <position position="1"/>
    </location>
</feature>
<evidence type="ECO:0000313" key="1">
    <source>
        <dbReference type="EMBL" id="GAI03095.1"/>
    </source>
</evidence>
<dbReference type="AlphaFoldDB" id="X1LL23"/>
<reference evidence="1" key="1">
    <citation type="journal article" date="2014" name="Front. Microbiol.">
        <title>High frequency of phylogenetically diverse reductive dehalogenase-homologous genes in deep subseafloor sedimentary metagenomes.</title>
        <authorList>
            <person name="Kawai M."/>
            <person name="Futagami T."/>
            <person name="Toyoda A."/>
            <person name="Takaki Y."/>
            <person name="Nishi S."/>
            <person name="Hori S."/>
            <person name="Arai W."/>
            <person name="Tsubouchi T."/>
            <person name="Morono Y."/>
            <person name="Uchiyama I."/>
            <person name="Ito T."/>
            <person name="Fujiyama A."/>
            <person name="Inagaki F."/>
            <person name="Takami H."/>
        </authorList>
    </citation>
    <scope>NUCLEOTIDE SEQUENCE</scope>
    <source>
        <strain evidence="1">Expedition CK06-06</strain>
    </source>
</reference>
<dbReference type="EMBL" id="BARV01008345">
    <property type="protein sequence ID" value="GAI03095.1"/>
    <property type="molecule type" value="Genomic_DNA"/>
</dbReference>
<organism evidence="1">
    <name type="scientific">marine sediment metagenome</name>
    <dbReference type="NCBI Taxonomy" id="412755"/>
    <lineage>
        <taxon>unclassified sequences</taxon>
        <taxon>metagenomes</taxon>
        <taxon>ecological metagenomes</taxon>
    </lineage>
</organism>
<name>X1LL23_9ZZZZ</name>